<feature type="region of interest" description="Disordered" evidence="1">
    <location>
        <begin position="75"/>
        <end position="105"/>
    </location>
</feature>
<dbReference type="VEuPathDB" id="TriTrypDB:LmjF.36.3600"/>
<dbReference type="AlphaFoldDB" id="Q4Q158"/>
<dbReference type="GeneID" id="5655651"/>
<feature type="compositionally biased region" description="Basic and acidic residues" evidence="1">
    <location>
        <begin position="397"/>
        <end position="411"/>
    </location>
</feature>
<dbReference type="EMBL" id="FR796432">
    <property type="protein sequence ID" value="CAJ09323.1"/>
    <property type="molecule type" value="Genomic_DNA"/>
</dbReference>
<feature type="chain" id="PRO_5004242080" evidence="2">
    <location>
        <begin position="20"/>
        <end position="580"/>
    </location>
</feature>
<feature type="compositionally biased region" description="Low complexity" evidence="1">
    <location>
        <begin position="155"/>
        <end position="168"/>
    </location>
</feature>
<protein>
    <submittedName>
        <fullName evidence="3">Uncharacterized protein</fullName>
    </submittedName>
</protein>
<feature type="signal peptide" evidence="2">
    <location>
        <begin position="1"/>
        <end position="19"/>
    </location>
</feature>
<organism evidence="3 4">
    <name type="scientific">Leishmania major</name>
    <dbReference type="NCBI Taxonomy" id="5664"/>
    <lineage>
        <taxon>Eukaryota</taxon>
        <taxon>Discoba</taxon>
        <taxon>Euglenozoa</taxon>
        <taxon>Kinetoplastea</taxon>
        <taxon>Metakinetoplastina</taxon>
        <taxon>Trypanosomatida</taxon>
        <taxon>Trypanosomatidae</taxon>
        <taxon>Leishmaniinae</taxon>
        <taxon>Leishmania</taxon>
    </lineage>
</organism>
<evidence type="ECO:0000256" key="1">
    <source>
        <dbReference type="SAM" id="MobiDB-lite"/>
    </source>
</evidence>
<name>Q4Q158_LEIMA</name>
<feature type="region of interest" description="Disordered" evidence="1">
    <location>
        <begin position="388"/>
        <end position="411"/>
    </location>
</feature>
<proteinExistence type="predicted"/>
<accession>Q4Q158</accession>
<evidence type="ECO:0000313" key="3">
    <source>
        <dbReference type="EMBL" id="CAJ09323.1"/>
    </source>
</evidence>
<dbReference type="VEuPathDB" id="TriTrypDB:LMJLV39_360046400"/>
<dbReference type="Proteomes" id="UP000000542">
    <property type="component" value="Chromosome 36"/>
</dbReference>
<gene>
    <name evidence="3" type="ORF">LMJF_36_3600</name>
</gene>
<feature type="region of interest" description="Disordered" evidence="1">
    <location>
        <begin position="155"/>
        <end position="184"/>
    </location>
</feature>
<dbReference type="HOGENOM" id="CLU_470501_0_0_1"/>
<dbReference type="VEuPathDB" id="TriTrypDB:LMJSD75_360046100"/>
<evidence type="ECO:0000313" key="4">
    <source>
        <dbReference type="Proteomes" id="UP000000542"/>
    </source>
</evidence>
<keyword evidence="2" id="KW-0732">Signal</keyword>
<keyword evidence="4" id="KW-1185">Reference proteome</keyword>
<dbReference type="eggNOG" id="ENOG502S6XG">
    <property type="taxonomic scope" value="Eukaryota"/>
</dbReference>
<reference evidence="3 4" key="2">
    <citation type="journal article" date="2011" name="Genome Res.">
        <title>Chromosome and gene copy number variation allow major structural change between species and strains of Leishmania.</title>
        <authorList>
            <person name="Rogers M.B."/>
            <person name="Hilley J.D."/>
            <person name="Dickens N.J."/>
            <person name="Wilkes J."/>
            <person name="Bates P.A."/>
            <person name="Depledge D.P."/>
            <person name="Harris D."/>
            <person name="Her Y."/>
            <person name="Herzyk P."/>
            <person name="Imamura H."/>
            <person name="Otto T.D."/>
            <person name="Sanders M."/>
            <person name="Seeger K."/>
            <person name="Dujardin J.C."/>
            <person name="Berriman M."/>
            <person name="Smith D.F."/>
            <person name="Hertz-Fowler C."/>
            <person name="Mottram J.C."/>
        </authorList>
    </citation>
    <scope>NUCLEOTIDE SEQUENCE [LARGE SCALE GENOMIC DNA]</scope>
    <source>
        <strain evidence="4">MHOM/IL/81/Friedlin</strain>
    </source>
</reference>
<reference evidence="3 4" key="1">
    <citation type="journal article" date="2005" name="Science">
        <title>The genome of the kinetoplastid parasite, Leishmania major.</title>
        <authorList>
            <person name="Ivens A.C."/>
            <person name="Peacock C.S."/>
            <person name="Worthey E.A."/>
            <person name="Murphy L."/>
            <person name="Aggarwal G."/>
            <person name="Berriman M."/>
            <person name="Sisk E."/>
            <person name="Rajandream M.A."/>
            <person name="Adlem E."/>
            <person name="Aert R."/>
            <person name="Anupama A."/>
            <person name="Apostolou Z."/>
            <person name="Attipoe P."/>
            <person name="Bason N."/>
            <person name="Bauser C."/>
            <person name="Beck A."/>
            <person name="Beverley S.M."/>
            <person name="Bianchettin G."/>
            <person name="Borzym K."/>
            <person name="Bothe G."/>
            <person name="Bruschi C.V."/>
            <person name="Collins M."/>
            <person name="Cadag E."/>
            <person name="Ciarloni L."/>
            <person name="Clayton C."/>
            <person name="Coulson R.M."/>
            <person name="Cronin A."/>
            <person name="Cruz A.K."/>
            <person name="Davies R.M."/>
            <person name="De Gaudenzi J."/>
            <person name="Dobson D.E."/>
            <person name="Duesterhoeft A."/>
            <person name="Fazelina G."/>
            <person name="Fosker N."/>
            <person name="Frasch A.C."/>
            <person name="Fraser A."/>
            <person name="Fuchs M."/>
            <person name="Gabel C."/>
            <person name="Goble A."/>
            <person name="Goffeau A."/>
            <person name="Harris D."/>
            <person name="Hertz-Fowler C."/>
            <person name="Hilbert H."/>
            <person name="Horn D."/>
            <person name="Huang Y."/>
            <person name="Klages S."/>
            <person name="Knights A."/>
            <person name="Kube M."/>
            <person name="Larke N."/>
            <person name="Litvin L."/>
            <person name="Lord A."/>
            <person name="Louie T."/>
            <person name="Marra M."/>
            <person name="Masuy D."/>
            <person name="Matthews K."/>
            <person name="Michaeli S."/>
            <person name="Mottram J.C."/>
            <person name="Muller-Auer S."/>
            <person name="Munden H."/>
            <person name="Nelson S."/>
            <person name="Norbertczak H."/>
            <person name="Oliver K."/>
            <person name="O'neil S."/>
            <person name="Pentony M."/>
            <person name="Pohl T.M."/>
            <person name="Price C."/>
            <person name="Purnelle B."/>
            <person name="Quail M.A."/>
            <person name="Rabbinowitsch E."/>
            <person name="Reinhardt R."/>
            <person name="Rieger M."/>
            <person name="Rinta J."/>
            <person name="Robben J."/>
            <person name="Robertson L."/>
            <person name="Ruiz J.C."/>
            <person name="Rutter S."/>
            <person name="Saunders D."/>
            <person name="Schafer M."/>
            <person name="Schein J."/>
            <person name="Schwartz D.C."/>
            <person name="Seeger K."/>
            <person name="Seyler A."/>
            <person name="Sharp S."/>
            <person name="Shin H."/>
            <person name="Sivam D."/>
            <person name="Squares R."/>
            <person name="Squares S."/>
            <person name="Tosato V."/>
            <person name="Vogt C."/>
            <person name="Volckaert G."/>
            <person name="Wambutt R."/>
            <person name="Warren T."/>
            <person name="Wedler H."/>
            <person name="Woodward J."/>
            <person name="Zhou S."/>
            <person name="Zimmermann W."/>
            <person name="Smith D.F."/>
            <person name="Blackwell J.M."/>
            <person name="Stuart K.D."/>
            <person name="Barrell B."/>
            <person name="Myler P.J."/>
        </authorList>
    </citation>
    <scope>NUCLEOTIDE SEQUENCE [LARGE SCALE GENOMIC DNA]</scope>
    <source>
        <strain evidence="4">MHOM/IL/81/Friedlin</strain>
    </source>
</reference>
<evidence type="ECO:0000256" key="2">
    <source>
        <dbReference type="SAM" id="SignalP"/>
    </source>
</evidence>
<sequence length="580" mass="63067">MLHCVLCVCVCACMYGPYSEDHYAGPAKRHLCTPLTSSPCCVTHLHMLFAHATPTRSDGAFFFFTAVVGAAHRLPPQTTDKRNSIARIPPPSHTGTHTHRKREQAAMSVDKTFGTFCAMSALQQRRDGLPVPSETSNSFSYYQWLEVAKAKYVESQPPASSSPGQQRPPAKRAKTEDGVSDSGSALADGLAQQLVASLKSQTESGNSPAALHHAAQEEFPMPQASADMPAFLALAEAALRLTLWTPEDERLAQLAARLRPNLRTLEERGIIRFYYGCFPSLQVLMDLLSWRIIVHRWGRLASEMRQVAVDGVLTLCGCLDSVATAALRAAVQALPVSAASSSSADTLELKTLDTLVGHVSAAVPFQFATCRDLAPLYPEPAGLLHVPGAPAASSESVLRDEQQSRPADEKRVDYDAEVQVGELLGVRCTPTLTVHASVEEESPTRRTQAAPVAALPSRPLLKATRRTSGGIRPSAGVTQTRHGIPTRTASGHIACMSQFHARYVDPAKHASPECPYCATCHLMEIIFRGNKRSCLWGHWPTPRKIRLHLKQFPTVMKLAQERFAAIQRGVQLAATDEVPL</sequence>
<dbReference type="KEGG" id="lma:LMJF_36_3600"/>
<dbReference type="InParanoid" id="Q4Q158"/>
<dbReference type="OMA" id="CATCHLM"/>
<dbReference type="RefSeq" id="XP_001686940.1">
    <property type="nucleotide sequence ID" value="XM_001686888.1"/>
</dbReference>
<dbReference type="VEuPathDB" id="TriTrypDB:LMJFC_360050100"/>
<dbReference type="GO" id="GO:0005654">
    <property type="term" value="C:nucleoplasm"/>
    <property type="evidence" value="ECO:0000266"/>
    <property type="project" value="GeneDB"/>
</dbReference>